<dbReference type="Pfam" id="PF13350">
    <property type="entry name" value="Y_phosphatase3"/>
    <property type="match status" value="1"/>
</dbReference>
<gene>
    <name evidence="1" type="ORF">CFE62_003675</name>
</gene>
<reference evidence="1 2" key="1">
    <citation type="journal article" date="2017" name="Int. J. Syst. Evol. Microbiol.">
        <title>Aquarickettsiella crustaci n. gen. n. sp. (Gammaproteobacteria: Legionellales: Coxiellaceae); a bacterial pathogen of the freshwater crustacean: Gammarus fossarum (Malacostraca: Amphipoda).</title>
        <authorList>
            <person name="Bojko J."/>
            <person name="Dunn A.M."/>
            <person name="Stebbing P.D."/>
            <person name="Van Aerle R."/>
            <person name="Bacela-Spychalska K."/>
            <person name="Bean T.P."/>
            <person name="Stentiford G.D."/>
        </authorList>
    </citation>
    <scope>NUCLEOTIDE SEQUENCE [LARGE SCALE GENOMIC DNA]</scope>
    <source>
        <strain evidence="1">RA15029</strain>
    </source>
</reference>
<dbReference type="SUPFAM" id="SSF52799">
    <property type="entry name" value="(Phosphotyrosine protein) phosphatases II"/>
    <property type="match status" value="1"/>
</dbReference>
<dbReference type="AlphaFoldDB" id="A0A370CHX4"/>
<name>A0A370CHX4_9COXI</name>
<dbReference type="InterPro" id="IPR029021">
    <property type="entry name" value="Prot-tyrosine_phosphatase-like"/>
</dbReference>
<evidence type="ECO:0008006" key="3">
    <source>
        <dbReference type="Google" id="ProtNLM"/>
    </source>
</evidence>
<proteinExistence type="predicted"/>
<evidence type="ECO:0000313" key="2">
    <source>
        <dbReference type="Proteomes" id="UP000226429"/>
    </source>
</evidence>
<sequence length="236" mass="27926">MINFRPLAYAKLKNKKRRLIYRSSELIKLNELEINLIVSKLSINVYIDLRTKDELLKKGKPDSLIEAGLIWKSFPIEDNNHYFRTKNNPSFYDYYDSYRCLLELNKGTIKALLEYLSLSFNKGCIFACYAGKDRTGIIAIILLMSMKFSKIDIIADYIESEKYLHKGIAYFKKNWLEKGLTKEAYKQRLTPHPNTVNLLIEYIFNTYGSIWGYLEDIELERKSYDEMLCALKQYYY</sequence>
<keyword evidence="2" id="KW-1185">Reference proteome</keyword>
<dbReference type="GO" id="GO:0004721">
    <property type="term" value="F:phosphoprotein phosphatase activity"/>
    <property type="evidence" value="ECO:0007669"/>
    <property type="project" value="InterPro"/>
</dbReference>
<accession>A0A370CHX4</accession>
<reference evidence="1 2" key="2">
    <citation type="journal article" date="2018" name="J. Invertebr. Pathol.">
        <title>'Candidatus Aquirickettsiella gammari' (Gammaproteobacteria: Legionellales: Coxiellaceae): A bacterial pathogen of the freshwater crustacean Gammarus fossarum (Malacostraca: Amphipoda).</title>
        <authorList>
            <person name="Bojko J."/>
            <person name="Dunn A.M."/>
            <person name="Stebbing P.D."/>
            <person name="van Aerle R."/>
            <person name="Bacela-Spychalska K."/>
            <person name="Bean T.P."/>
            <person name="Urrutia A."/>
            <person name="Stentiford G.D."/>
        </authorList>
    </citation>
    <scope>NUCLEOTIDE SEQUENCE [LARGE SCALE GENOMIC DNA]</scope>
    <source>
        <strain evidence="1">RA15029</strain>
    </source>
</reference>
<organism evidence="1 2">
    <name type="scientific">Candidatus Aquirickettsiella gammari</name>
    <dbReference type="NCBI Taxonomy" id="2016198"/>
    <lineage>
        <taxon>Bacteria</taxon>
        <taxon>Pseudomonadati</taxon>
        <taxon>Pseudomonadota</taxon>
        <taxon>Gammaproteobacteria</taxon>
        <taxon>Legionellales</taxon>
        <taxon>Coxiellaceae</taxon>
        <taxon>Candidatus Aquirickettsiella</taxon>
    </lineage>
</organism>
<protein>
    <recommendedName>
        <fullName evidence="3">Protein-tyrosine-phosphatase</fullName>
    </recommendedName>
</protein>
<dbReference type="InterPro" id="IPR026893">
    <property type="entry name" value="Tyr/Ser_Pase_IphP-type"/>
</dbReference>
<dbReference type="EMBL" id="NMOS02000008">
    <property type="protein sequence ID" value="RDH40468.1"/>
    <property type="molecule type" value="Genomic_DNA"/>
</dbReference>
<evidence type="ECO:0000313" key="1">
    <source>
        <dbReference type="EMBL" id="RDH40468.1"/>
    </source>
</evidence>
<dbReference type="Proteomes" id="UP000226429">
    <property type="component" value="Unassembled WGS sequence"/>
</dbReference>
<comment type="caution">
    <text evidence="1">The sequence shown here is derived from an EMBL/GenBank/DDBJ whole genome shotgun (WGS) entry which is preliminary data.</text>
</comment>
<dbReference type="Gene3D" id="3.90.190.10">
    <property type="entry name" value="Protein tyrosine phosphatase superfamily"/>
    <property type="match status" value="1"/>
</dbReference>